<keyword evidence="1" id="KW-0812">Transmembrane</keyword>
<keyword evidence="1" id="KW-1133">Transmembrane helix</keyword>
<protein>
    <submittedName>
        <fullName evidence="2">Uncharacterized protein</fullName>
    </submittedName>
</protein>
<evidence type="ECO:0000256" key="1">
    <source>
        <dbReference type="SAM" id="Phobius"/>
    </source>
</evidence>
<feature type="transmembrane region" description="Helical" evidence="1">
    <location>
        <begin position="110"/>
        <end position="127"/>
    </location>
</feature>
<dbReference type="EMBL" id="LUUJ01000106">
    <property type="protein sequence ID" value="OAI12782.1"/>
    <property type="molecule type" value="Genomic_DNA"/>
</dbReference>
<evidence type="ECO:0000313" key="2">
    <source>
        <dbReference type="EMBL" id="OAI12782.1"/>
    </source>
</evidence>
<evidence type="ECO:0000313" key="3">
    <source>
        <dbReference type="Proteomes" id="UP000077857"/>
    </source>
</evidence>
<feature type="transmembrane region" description="Helical" evidence="1">
    <location>
        <begin position="45"/>
        <end position="65"/>
    </location>
</feature>
<comment type="caution">
    <text evidence="2">The sequence shown here is derived from an EMBL/GenBank/DDBJ whole genome shotgun (WGS) entry which is preliminary data.</text>
</comment>
<feature type="transmembrane region" description="Helical" evidence="1">
    <location>
        <begin position="77"/>
        <end position="98"/>
    </location>
</feature>
<feature type="transmembrane region" description="Helical" evidence="1">
    <location>
        <begin position="133"/>
        <end position="154"/>
    </location>
</feature>
<accession>A0A177N4G3</accession>
<keyword evidence="1" id="KW-0472">Membrane</keyword>
<sequence>MVPRVVIYYGQPLKSICPFCGATFTKFQSGFGRFINRFHSSKPSLAILGQLLVMAVSCLLLFVMSDLNIVSDQIGLVAFYGAVIFGVTFLAELLFQGIEQLASRLSHEINYYWLTLITIGMLLAITHSELAGYIGAFFMIILLRGLIVGLICFWRSSH</sequence>
<dbReference type="AlphaFoldDB" id="A0A177N4G3"/>
<reference evidence="2 3" key="1">
    <citation type="submission" date="2016-03" db="EMBL/GenBank/DDBJ databases">
        <authorList>
            <person name="Ploux O."/>
        </authorList>
    </citation>
    <scope>NUCLEOTIDE SEQUENCE [LARGE SCALE GENOMIC DNA]</scope>
    <source>
        <strain evidence="2 3">R-45378</strain>
    </source>
</reference>
<gene>
    <name evidence="2" type="ORF">A1507_18600</name>
</gene>
<organism evidence="2 3">
    <name type="scientific">Methylomonas koyamae</name>
    <dbReference type="NCBI Taxonomy" id="702114"/>
    <lineage>
        <taxon>Bacteria</taxon>
        <taxon>Pseudomonadati</taxon>
        <taxon>Pseudomonadota</taxon>
        <taxon>Gammaproteobacteria</taxon>
        <taxon>Methylococcales</taxon>
        <taxon>Methylococcaceae</taxon>
        <taxon>Methylomonas</taxon>
    </lineage>
</organism>
<proteinExistence type="predicted"/>
<name>A0A177N4G3_9GAMM</name>
<dbReference type="Proteomes" id="UP000077857">
    <property type="component" value="Unassembled WGS sequence"/>
</dbReference>